<sequence>MAGNILDRTIGFFSPRAGAERLAYRRMMEVQEKARAAYDGASTGRIGGGWSADEADPNWVIGMNGRPLRARAADLLRNNPLAKNADSKHADYIVGTGIIPRAKTGNAESEKLINDLFDKWTKVAFVDGLDFYGGCHKMAKMMVGDGEVYARRRDRRLSDGLPVPLQVEILSATMCDWSKNGFDVGGKTVQGVAFSPLNQRKGYWMFPDAPGSNTGGWTATVRDSGFIPADQIAHLFEADNNQVHGVTWLSSVTTDLYNLADYEFAENVRKKAESCLVGVVIPGTPDYDPNNQVVGGTDPILKDPNGNPVQRMEPGMFVVAHGGKDIRFNTPAATAGIETYIRVRHRVIAAGLRIPYELLTGDFSQANFASGKLGLLAYKIFVEHVQWHYMIPLALQRMWDWFIDAAKLAGKIPMDLEVGVEWTPPEIESLSRYEDAQADELEMRIGKRSPQEVISKTGRAPQTVFNEFVEWFDMIAKSKVKLLFDYDVAHVSKNGQFQGQSTSQGGTSNDKSKDAGGSRP</sequence>
<dbReference type="Pfam" id="PF05136">
    <property type="entry name" value="Phage_portal_2"/>
    <property type="match status" value="1"/>
</dbReference>
<organism evidence="2">
    <name type="scientific">uncultured Pleomorphomonas sp</name>
    <dbReference type="NCBI Taxonomy" id="442121"/>
    <lineage>
        <taxon>Bacteria</taxon>
        <taxon>Pseudomonadati</taxon>
        <taxon>Pseudomonadota</taxon>
        <taxon>Alphaproteobacteria</taxon>
        <taxon>Hyphomicrobiales</taxon>
        <taxon>Pleomorphomonadaceae</taxon>
        <taxon>Pleomorphomonas</taxon>
        <taxon>environmental samples</taxon>
    </lineage>
</organism>
<dbReference type="InterPro" id="IPR006429">
    <property type="entry name" value="Phage_lambda_portal"/>
</dbReference>
<evidence type="ECO:0000313" key="2">
    <source>
        <dbReference type="EMBL" id="SCM79958.1"/>
    </source>
</evidence>
<gene>
    <name evidence="2" type="ORF">KL86PLE_90728</name>
</gene>
<evidence type="ECO:0000256" key="1">
    <source>
        <dbReference type="SAM" id="MobiDB-lite"/>
    </source>
</evidence>
<dbReference type="GO" id="GO:0005198">
    <property type="term" value="F:structural molecule activity"/>
    <property type="evidence" value="ECO:0007669"/>
    <property type="project" value="InterPro"/>
</dbReference>
<dbReference type="GO" id="GO:0019068">
    <property type="term" value="P:virion assembly"/>
    <property type="evidence" value="ECO:0007669"/>
    <property type="project" value="InterPro"/>
</dbReference>
<accession>A0A212LQV4</accession>
<name>A0A212LQV4_9HYPH</name>
<feature type="region of interest" description="Disordered" evidence="1">
    <location>
        <begin position="495"/>
        <end position="520"/>
    </location>
</feature>
<feature type="compositionally biased region" description="Low complexity" evidence="1">
    <location>
        <begin position="495"/>
        <end position="508"/>
    </location>
</feature>
<protein>
    <submittedName>
        <fullName evidence="2">Phage portal protein, lambda family</fullName>
    </submittedName>
</protein>
<dbReference type="EMBL" id="FMJD01000013">
    <property type="protein sequence ID" value="SCM79958.1"/>
    <property type="molecule type" value="Genomic_DNA"/>
</dbReference>
<dbReference type="AlphaFoldDB" id="A0A212LQV4"/>
<proteinExistence type="predicted"/>
<dbReference type="RefSeq" id="WP_288198835.1">
    <property type="nucleotide sequence ID" value="NZ_LT608334.1"/>
</dbReference>
<reference evidence="2" key="1">
    <citation type="submission" date="2016-08" db="EMBL/GenBank/DDBJ databases">
        <authorList>
            <person name="Seilhamer J.J."/>
        </authorList>
    </citation>
    <scope>NUCLEOTIDE SEQUENCE</scope>
    <source>
        <strain evidence="2">86</strain>
    </source>
</reference>
<feature type="compositionally biased region" description="Basic and acidic residues" evidence="1">
    <location>
        <begin position="510"/>
        <end position="520"/>
    </location>
</feature>